<dbReference type="InterPro" id="IPR004504">
    <property type="entry name" value="DNA_repair_RadA"/>
</dbReference>
<dbReference type="PANTHER" id="PTHR32472:SF10">
    <property type="entry name" value="DNA REPAIR PROTEIN RADA-LIKE PROTEIN"/>
    <property type="match status" value="1"/>
</dbReference>
<dbReference type="SUPFAM" id="SSF54211">
    <property type="entry name" value="Ribosomal protein S5 domain 2-like"/>
    <property type="match status" value="1"/>
</dbReference>
<keyword evidence="4" id="KW-0863">Zinc-finger</keyword>
<evidence type="ECO:0000256" key="7">
    <source>
        <dbReference type="ARBA" id="ARBA00022840"/>
    </source>
</evidence>
<evidence type="ECO:0000256" key="5">
    <source>
        <dbReference type="ARBA" id="ARBA00022801"/>
    </source>
</evidence>
<dbReference type="InterPro" id="IPR003593">
    <property type="entry name" value="AAA+_ATPase"/>
</dbReference>
<keyword evidence="3" id="KW-0227">DNA damage</keyword>
<evidence type="ECO:0000256" key="4">
    <source>
        <dbReference type="ARBA" id="ARBA00022771"/>
    </source>
</evidence>
<dbReference type="InterPro" id="IPR020568">
    <property type="entry name" value="Ribosomal_Su5_D2-typ_SF"/>
</dbReference>
<dbReference type="PROSITE" id="PS50162">
    <property type="entry name" value="RECA_2"/>
    <property type="match status" value="1"/>
</dbReference>
<evidence type="ECO:0000256" key="6">
    <source>
        <dbReference type="ARBA" id="ARBA00022833"/>
    </source>
</evidence>
<keyword evidence="8" id="KW-0346">Stress response</keyword>
<evidence type="ECO:0000256" key="8">
    <source>
        <dbReference type="ARBA" id="ARBA00023016"/>
    </source>
</evidence>
<accession>A0ABP0W3F9</accession>
<dbReference type="InterPro" id="IPR041166">
    <property type="entry name" value="Rubredoxin_2"/>
</dbReference>
<protein>
    <recommendedName>
        <fullName evidence="11">RecA family profile 1 domain-containing protein</fullName>
    </recommendedName>
</protein>
<name>A0ABP0W3F9_9BRYO</name>
<dbReference type="InterPro" id="IPR008269">
    <property type="entry name" value="Lon_proteolytic"/>
</dbReference>
<evidence type="ECO:0000256" key="1">
    <source>
        <dbReference type="ARBA" id="ARBA00022723"/>
    </source>
</evidence>
<keyword evidence="6" id="KW-0862">Zinc</keyword>
<gene>
    <name evidence="12" type="ORF">CSSPJE1EN1_LOCUS6798</name>
</gene>
<evidence type="ECO:0000313" key="12">
    <source>
        <dbReference type="EMBL" id="CAK9261320.1"/>
    </source>
</evidence>
<keyword evidence="10" id="KW-0234">DNA repair</keyword>
<dbReference type="EMBL" id="OZ020109">
    <property type="protein sequence ID" value="CAK9261320.1"/>
    <property type="molecule type" value="Genomic_DNA"/>
</dbReference>
<dbReference type="HAMAP" id="MF_01498">
    <property type="entry name" value="RadA_bact"/>
    <property type="match status" value="1"/>
</dbReference>
<evidence type="ECO:0000256" key="2">
    <source>
        <dbReference type="ARBA" id="ARBA00022741"/>
    </source>
</evidence>
<evidence type="ECO:0000256" key="10">
    <source>
        <dbReference type="ARBA" id="ARBA00023204"/>
    </source>
</evidence>
<dbReference type="Gene3D" id="3.40.50.300">
    <property type="entry name" value="P-loop containing nucleotide triphosphate hydrolases"/>
    <property type="match status" value="1"/>
</dbReference>
<evidence type="ECO:0000313" key="13">
    <source>
        <dbReference type="Proteomes" id="UP001497444"/>
    </source>
</evidence>
<dbReference type="SUPFAM" id="SSF52540">
    <property type="entry name" value="P-loop containing nucleoside triphosphate hydrolases"/>
    <property type="match status" value="1"/>
</dbReference>
<keyword evidence="9" id="KW-0238">DNA-binding</keyword>
<keyword evidence="7" id="KW-0067">ATP-binding</keyword>
<dbReference type="InterPro" id="IPR014721">
    <property type="entry name" value="Ribsml_uS5_D2-typ_fold_subgr"/>
</dbReference>
<dbReference type="SMART" id="SM00382">
    <property type="entry name" value="AAA"/>
    <property type="match status" value="1"/>
</dbReference>
<feature type="domain" description="RecA family profile 1" evidence="11">
    <location>
        <begin position="246"/>
        <end position="400"/>
    </location>
</feature>
<dbReference type="NCBIfam" id="TIGR00416">
    <property type="entry name" value="sms"/>
    <property type="match status" value="1"/>
</dbReference>
<keyword evidence="13" id="KW-1185">Reference proteome</keyword>
<keyword evidence="2" id="KW-0547">Nucleotide-binding</keyword>
<dbReference type="InterPro" id="IPR020588">
    <property type="entry name" value="RecA_ATP-bd"/>
</dbReference>
<evidence type="ECO:0000256" key="3">
    <source>
        <dbReference type="ARBA" id="ARBA00022763"/>
    </source>
</evidence>
<evidence type="ECO:0000256" key="9">
    <source>
        <dbReference type="ARBA" id="ARBA00023125"/>
    </source>
</evidence>
<organism evidence="12 13">
    <name type="scientific">Sphagnum jensenii</name>
    <dbReference type="NCBI Taxonomy" id="128206"/>
    <lineage>
        <taxon>Eukaryota</taxon>
        <taxon>Viridiplantae</taxon>
        <taxon>Streptophyta</taxon>
        <taxon>Embryophyta</taxon>
        <taxon>Bryophyta</taxon>
        <taxon>Sphagnophytina</taxon>
        <taxon>Sphagnopsida</taxon>
        <taxon>Sphagnales</taxon>
        <taxon>Sphagnaceae</taxon>
        <taxon>Sphagnum</taxon>
    </lineage>
</organism>
<dbReference type="Proteomes" id="UP001497444">
    <property type="component" value="Chromosome 14"/>
</dbReference>
<dbReference type="CDD" id="cd01121">
    <property type="entry name" value="RadA_SMS_N"/>
    <property type="match status" value="1"/>
</dbReference>
<dbReference type="Pfam" id="PF05362">
    <property type="entry name" value="Lon_C"/>
    <property type="match status" value="1"/>
</dbReference>
<keyword evidence="5" id="KW-0378">Hydrolase</keyword>
<dbReference type="PRINTS" id="PR01874">
    <property type="entry name" value="DNAREPAIRADA"/>
</dbReference>
<sequence length="644" mass="68364">MLHRLLTTRAQAAGCQKSSIKAAAMQHWSKWLCPGSKSLQNLYKQAWCPMGDLLAGDFTTSPQKNRGSIVHIGGHNTRGSSMHCKPCRPCRQFNNNEAAFLSISELLCTNKTQKMSIVTAAAASNGSRGLGGLGRKKSGSKSKVHWVCENCGESYSQWWGECKNCKEMNTLKQFTEHLSTAGKGGGAAARAVEHLGAGSVMNVVQSKSDGEPNSQKAGGRAWLANVGGGPQRLSDIAKGRSQLHWRLPLPGETGREFSRVLGGGLVPGSLILVGGDPGVGKSTLLLQVAGLIAEGSETHSPGPVLYVSGEESVEQISSRADRLNIRSHDLFLFSATDLELVLEAIREVGPKAVILDSIQTVYLAEASGSAGSVSQVRECATAMLRAAKQTGIPIFLVGHVTKSGDIAGPKILEHVVDVVLYMEGERLQSHRLLRVVKNRYGSTDEVGVFSMVEGGMEAVASPSELFLSARDADTKNGAAAAVAVTMEGSRPILLEVQALCSSVGQQPGRRTANGVDGQRLSLLLAVLMKQASLKLGNQDVFINVVGGLQLREPAADVAIAVAICSSYLEKPVDRNMAFIGEIGLGGELRLVGNMERRLAEAVKLGFKSCVVPKLSAKTLKGSLSESLVTIPCSDIKEVIKHLFL</sequence>
<dbReference type="PANTHER" id="PTHR32472">
    <property type="entry name" value="DNA REPAIR PROTEIN RADA"/>
    <property type="match status" value="1"/>
</dbReference>
<proteinExistence type="inferred from homology"/>
<dbReference type="Gene3D" id="3.30.230.10">
    <property type="match status" value="1"/>
</dbReference>
<evidence type="ECO:0000259" key="11">
    <source>
        <dbReference type="PROSITE" id="PS50162"/>
    </source>
</evidence>
<keyword evidence="1" id="KW-0479">Metal-binding</keyword>
<dbReference type="Pfam" id="PF13481">
    <property type="entry name" value="AAA_25"/>
    <property type="match status" value="1"/>
</dbReference>
<dbReference type="Pfam" id="PF18073">
    <property type="entry name" value="Zn_ribbon_LapB"/>
    <property type="match status" value="1"/>
</dbReference>
<reference evidence="12" key="1">
    <citation type="submission" date="2024-02" db="EMBL/GenBank/DDBJ databases">
        <authorList>
            <consortium name="ELIXIR-Norway"/>
            <consortium name="Elixir Norway"/>
        </authorList>
    </citation>
    <scope>NUCLEOTIDE SEQUENCE</scope>
</reference>
<dbReference type="InterPro" id="IPR027417">
    <property type="entry name" value="P-loop_NTPase"/>
</dbReference>